<keyword evidence="3" id="KW-1185">Reference proteome</keyword>
<dbReference type="Pfam" id="PF13561">
    <property type="entry name" value="adh_short_C2"/>
    <property type="match status" value="1"/>
</dbReference>
<gene>
    <name evidence="2" type="primary">ymfI</name>
    <name evidence="2" type="ORF">ACFPU1_04790</name>
</gene>
<accession>A0ABW0YK36</accession>
<comment type="caution">
    <text evidence="2">The sequence shown here is derived from an EMBL/GenBank/DDBJ whole genome shotgun (WGS) entry which is preliminary data.</text>
</comment>
<dbReference type="PRINTS" id="PR00081">
    <property type="entry name" value="GDHRDH"/>
</dbReference>
<organism evidence="2 3">
    <name type="scientific">Thalassorhabdus alkalitolerans</name>
    <dbReference type="NCBI Taxonomy" id="2282697"/>
    <lineage>
        <taxon>Bacteria</taxon>
        <taxon>Bacillati</taxon>
        <taxon>Bacillota</taxon>
        <taxon>Bacilli</taxon>
        <taxon>Bacillales</taxon>
        <taxon>Bacillaceae</taxon>
        <taxon>Thalassorhabdus</taxon>
    </lineage>
</organism>
<reference evidence="3" key="1">
    <citation type="journal article" date="2019" name="Int. J. Syst. Evol. Microbiol.">
        <title>The Global Catalogue of Microorganisms (GCM) 10K type strain sequencing project: providing services to taxonomists for standard genome sequencing and annotation.</title>
        <authorList>
            <consortium name="The Broad Institute Genomics Platform"/>
            <consortium name="The Broad Institute Genome Sequencing Center for Infectious Disease"/>
            <person name="Wu L."/>
            <person name="Ma J."/>
        </authorList>
    </citation>
    <scope>NUCLEOTIDE SEQUENCE [LARGE SCALE GENOMIC DNA]</scope>
    <source>
        <strain evidence="3">CECT 7184</strain>
    </source>
</reference>
<dbReference type="InterPro" id="IPR050259">
    <property type="entry name" value="SDR"/>
</dbReference>
<evidence type="ECO:0000256" key="1">
    <source>
        <dbReference type="ARBA" id="ARBA00006484"/>
    </source>
</evidence>
<dbReference type="Proteomes" id="UP001596142">
    <property type="component" value="Unassembled WGS sequence"/>
</dbReference>
<evidence type="ECO:0000313" key="3">
    <source>
        <dbReference type="Proteomes" id="UP001596142"/>
    </source>
</evidence>
<sequence length="241" mass="25656">MSEHVLITGSSGAIGKEIALKMAASGRPLFLHYNASKEKAESLKRECEGLGVEVNLVQSDLSKPEGVSELLKGIHSPVGAVIHNSGKSSYGLFTDLDSKDIQDNIQLHLTSPLELTKSLLPGMIQRRHGHILVISSIWGLTGAACEVMYSTVKGGLNTFVKSLAKEAAPSGVYVNGIAPGAIESPMMSAFSPEEKEALRDEIPMSRLGSPREVADAAEFLLSSKSSYISGQILSVNGAWYC</sequence>
<dbReference type="Gene3D" id="3.40.50.720">
    <property type="entry name" value="NAD(P)-binding Rossmann-like Domain"/>
    <property type="match status" value="1"/>
</dbReference>
<protein>
    <submittedName>
        <fullName evidence="2">Elongation factor P 5-aminopentanone reductase</fullName>
    </submittedName>
</protein>
<dbReference type="PANTHER" id="PTHR42879:SF2">
    <property type="entry name" value="3-OXOACYL-[ACYL-CARRIER-PROTEIN] REDUCTASE FABG"/>
    <property type="match status" value="1"/>
</dbReference>
<dbReference type="EMBL" id="JBHSOZ010000003">
    <property type="protein sequence ID" value="MFC5712086.1"/>
    <property type="molecule type" value="Genomic_DNA"/>
</dbReference>
<keyword evidence="2" id="KW-0648">Protein biosynthesis</keyword>
<dbReference type="SUPFAM" id="SSF51735">
    <property type="entry name" value="NAD(P)-binding Rossmann-fold domains"/>
    <property type="match status" value="1"/>
</dbReference>
<keyword evidence="2" id="KW-0251">Elongation factor</keyword>
<comment type="similarity">
    <text evidence="1">Belongs to the short-chain dehydrogenases/reductases (SDR) family.</text>
</comment>
<dbReference type="InterPro" id="IPR036291">
    <property type="entry name" value="NAD(P)-bd_dom_sf"/>
</dbReference>
<dbReference type="NCBIfam" id="NF047420">
    <property type="entry name" value="EF_P_mod_YmfI"/>
    <property type="match status" value="1"/>
</dbReference>
<proteinExistence type="inferred from homology"/>
<dbReference type="PRINTS" id="PR00080">
    <property type="entry name" value="SDRFAMILY"/>
</dbReference>
<dbReference type="InterPro" id="IPR002347">
    <property type="entry name" value="SDR_fam"/>
</dbReference>
<dbReference type="GO" id="GO:0003746">
    <property type="term" value="F:translation elongation factor activity"/>
    <property type="evidence" value="ECO:0007669"/>
    <property type="project" value="UniProtKB-KW"/>
</dbReference>
<evidence type="ECO:0000313" key="2">
    <source>
        <dbReference type="EMBL" id="MFC5712086.1"/>
    </source>
</evidence>
<name>A0ABW0YK36_9BACI</name>
<dbReference type="PANTHER" id="PTHR42879">
    <property type="entry name" value="3-OXOACYL-(ACYL-CARRIER-PROTEIN) REDUCTASE"/>
    <property type="match status" value="1"/>
</dbReference>
<dbReference type="RefSeq" id="WP_385939126.1">
    <property type="nucleotide sequence ID" value="NZ_JBHSOZ010000003.1"/>
</dbReference>